<feature type="compositionally biased region" description="Polar residues" evidence="3">
    <location>
        <begin position="1"/>
        <end position="10"/>
    </location>
</feature>
<reference evidence="5" key="2">
    <citation type="submission" date="2014-05" db="EMBL/GenBank/DDBJ databases">
        <title>The genome and life-stage specific transcriptomes of Globodera pallida elucidate key aspects of plant parasitism by a cyst nematode.</title>
        <authorList>
            <person name="Cotton J.A."/>
            <person name="Lilley C.J."/>
            <person name="Jones L.M."/>
            <person name="Kikuchi T."/>
            <person name="Reid A.J."/>
            <person name="Thorpe P."/>
            <person name="Tsai I.J."/>
            <person name="Beasley H."/>
            <person name="Blok V."/>
            <person name="Cock P.J.A."/>
            <person name="Van den Akker S.E."/>
            <person name="Holroyd N."/>
            <person name="Hunt M."/>
            <person name="Mantelin S."/>
            <person name="Naghra H."/>
            <person name="Pain A."/>
            <person name="Palomares-Rius J.E."/>
            <person name="Zarowiecki M."/>
            <person name="Berriman M."/>
            <person name="Jones J.T."/>
            <person name="Urwin P.E."/>
        </authorList>
    </citation>
    <scope>NUCLEOTIDE SEQUENCE [LARGE SCALE GENOMIC DNA]</scope>
    <source>
        <strain evidence="5">Lindley</strain>
    </source>
</reference>
<feature type="region of interest" description="Disordered" evidence="3">
    <location>
        <begin position="1"/>
        <end position="20"/>
    </location>
</feature>
<comment type="similarity">
    <text evidence="1">Belongs to the thioesterase PaaI family.</text>
</comment>
<evidence type="ECO:0000313" key="6">
    <source>
        <dbReference type="WBParaSite" id="GPLIN_001136300"/>
    </source>
</evidence>
<dbReference type="WBParaSite" id="GPLIN_001136300">
    <property type="protein sequence ID" value="GPLIN_001136300"/>
    <property type="gene ID" value="GPLIN_001136300"/>
</dbReference>
<feature type="compositionally biased region" description="Basic and acidic residues" evidence="3">
    <location>
        <begin position="168"/>
        <end position="180"/>
    </location>
</feature>
<proteinExistence type="inferred from homology"/>
<evidence type="ECO:0000256" key="3">
    <source>
        <dbReference type="SAM" id="MobiDB-lite"/>
    </source>
</evidence>
<reference evidence="5" key="1">
    <citation type="submission" date="2013-12" db="EMBL/GenBank/DDBJ databases">
        <authorList>
            <person name="Aslett M."/>
        </authorList>
    </citation>
    <scope>NUCLEOTIDE SEQUENCE [LARGE SCALE GENOMIC DNA]</scope>
    <source>
        <strain evidence="5">Lindley</strain>
    </source>
</reference>
<dbReference type="CDD" id="cd03443">
    <property type="entry name" value="PaaI_thioesterase"/>
    <property type="match status" value="2"/>
</dbReference>
<keyword evidence="5" id="KW-1185">Reference proteome</keyword>
<organism evidence="5 6">
    <name type="scientific">Globodera pallida</name>
    <name type="common">Potato cyst nematode worm</name>
    <name type="synonym">Heterodera pallida</name>
    <dbReference type="NCBI Taxonomy" id="36090"/>
    <lineage>
        <taxon>Eukaryota</taxon>
        <taxon>Metazoa</taxon>
        <taxon>Ecdysozoa</taxon>
        <taxon>Nematoda</taxon>
        <taxon>Chromadorea</taxon>
        <taxon>Rhabditida</taxon>
        <taxon>Tylenchina</taxon>
        <taxon>Tylenchomorpha</taxon>
        <taxon>Tylenchoidea</taxon>
        <taxon>Heteroderidae</taxon>
        <taxon>Heteroderinae</taxon>
        <taxon>Globodera</taxon>
    </lineage>
</organism>
<dbReference type="Pfam" id="PF03061">
    <property type="entry name" value="4HBT"/>
    <property type="match status" value="2"/>
</dbReference>
<dbReference type="GO" id="GO:0047617">
    <property type="term" value="F:fatty acyl-CoA hydrolase activity"/>
    <property type="evidence" value="ECO:0007669"/>
    <property type="project" value="InterPro"/>
</dbReference>
<feature type="domain" description="Thioesterase" evidence="4">
    <location>
        <begin position="255"/>
        <end position="329"/>
    </location>
</feature>
<feature type="compositionally biased region" description="Polar residues" evidence="3">
    <location>
        <begin position="181"/>
        <end position="191"/>
    </location>
</feature>
<dbReference type="PANTHER" id="PTHR21660">
    <property type="entry name" value="THIOESTERASE SUPERFAMILY MEMBER-RELATED"/>
    <property type="match status" value="1"/>
</dbReference>
<sequence length="336" mass="36087">MEVELSSSAETPKPIGDEKTSSSFKELVSASFTSMGSGNSFNRILNGVKVLSATPPSVLVELTLAEEHTNDTGLMHTGFTAAMADILTATAVRLTAAQNTPIVSIDLSVTYLQPARIGETVLMEANCLRAGRSIAFTEAIFRRKSDSEVIVRASQQLAILHYRLPPKTKGEDETEAKKGAQSDNKNSSELPVSNGFANGGDEMGNGTSQLDQVQRSMAWRAGFKNFNRMSKNLKVVRAEPLAVEVKLEFEHLNEGGTMHGGFVASLVDIVAVRAVDLAVPNCQVVSMFVSISYLLPAKIGEEVVVKAECLKVGRSIAFTETTFSRKSDGAVLAKEN</sequence>
<reference evidence="6" key="3">
    <citation type="submission" date="2016-06" db="UniProtKB">
        <authorList>
            <consortium name="WormBaseParasite"/>
        </authorList>
    </citation>
    <scope>IDENTIFICATION</scope>
</reference>
<dbReference type="InterPro" id="IPR039298">
    <property type="entry name" value="ACOT13"/>
</dbReference>
<dbReference type="InterPro" id="IPR006683">
    <property type="entry name" value="Thioestr_dom"/>
</dbReference>
<name>A0A183CEQ8_GLOPA</name>
<evidence type="ECO:0000313" key="5">
    <source>
        <dbReference type="Proteomes" id="UP000050741"/>
    </source>
</evidence>
<evidence type="ECO:0000256" key="2">
    <source>
        <dbReference type="ARBA" id="ARBA00022801"/>
    </source>
</evidence>
<dbReference type="Proteomes" id="UP000050741">
    <property type="component" value="Unassembled WGS sequence"/>
</dbReference>
<dbReference type="Gene3D" id="3.10.129.10">
    <property type="entry name" value="Hotdog Thioesterase"/>
    <property type="match status" value="2"/>
</dbReference>
<evidence type="ECO:0000256" key="1">
    <source>
        <dbReference type="ARBA" id="ARBA00008324"/>
    </source>
</evidence>
<evidence type="ECO:0000259" key="4">
    <source>
        <dbReference type="Pfam" id="PF03061"/>
    </source>
</evidence>
<feature type="region of interest" description="Disordered" evidence="3">
    <location>
        <begin position="163"/>
        <end position="208"/>
    </location>
</feature>
<keyword evidence="2" id="KW-0378">Hydrolase</keyword>
<dbReference type="InterPro" id="IPR003736">
    <property type="entry name" value="PAAI_dom"/>
</dbReference>
<dbReference type="AlphaFoldDB" id="A0A183CEQ8"/>
<protein>
    <submittedName>
        <fullName evidence="6">4HBT domain-containing protein</fullName>
    </submittedName>
</protein>
<accession>A0A183CEQ8</accession>
<dbReference type="InterPro" id="IPR029069">
    <property type="entry name" value="HotDog_dom_sf"/>
</dbReference>
<dbReference type="PANTHER" id="PTHR21660:SF1">
    <property type="entry name" value="ACYL-COENZYME A THIOESTERASE 13"/>
    <property type="match status" value="1"/>
</dbReference>
<dbReference type="NCBIfam" id="TIGR00369">
    <property type="entry name" value="unchar_dom_1"/>
    <property type="match status" value="1"/>
</dbReference>
<feature type="domain" description="Thioesterase" evidence="4">
    <location>
        <begin position="73"/>
        <end position="149"/>
    </location>
</feature>
<dbReference type="SUPFAM" id="SSF54637">
    <property type="entry name" value="Thioesterase/thiol ester dehydrase-isomerase"/>
    <property type="match status" value="2"/>
</dbReference>